<feature type="transmembrane region" description="Helical" evidence="1">
    <location>
        <begin position="170"/>
        <end position="187"/>
    </location>
</feature>
<evidence type="ECO:0000313" key="3">
    <source>
        <dbReference type="Proteomes" id="UP000436047"/>
    </source>
</evidence>
<dbReference type="EMBL" id="VUMI01000062">
    <property type="protein sequence ID" value="MSS91312.1"/>
    <property type="molecule type" value="Genomic_DNA"/>
</dbReference>
<accession>A0A6N7W9U5</accession>
<sequence length="387" mass="44334">MKITILECKRMISRVILLGFLVFVLVVSIYDSQRNLDRYNVRGVQGITVTWQDNLSGARNTSKGLYLDKECMESLREDANLYGYLNGDNIMELISSNYEGKSLDELSDDEMEQFFQIRAETIYENLLQDTKKGYTNEEIASFMDRAESLSALSMEYAEGWKALAEKMGNFVFLIVIIISVLVLPLFGRDPTVRMEELIRSSRYGKRQLDMARIIAAYMTATVLYVCSMAIYFVIVMLPFGFDGASQPIQSNVRTFFSLYNITYLQQFLLNLLRGYVVLIFMISLALIVTIILKNILTGASVVVFFLVMLVIFNQVYLYPVNHWFTNFMPVRMTDFRQYFLGNELYRICGFSISCMSWSIIVSLILSVTFLGVGLAVLYINRKKGLSG</sequence>
<dbReference type="GeneID" id="86056203"/>
<feature type="transmembrane region" description="Helical" evidence="1">
    <location>
        <begin position="12"/>
        <end position="30"/>
    </location>
</feature>
<comment type="caution">
    <text evidence="2">The sequence shown here is derived from an EMBL/GenBank/DDBJ whole genome shotgun (WGS) entry which is preliminary data.</text>
</comment>
<proteinExistence type="predicted"/>
<keyword evidence="1" id="KW-1133">Transmembrane helix</keyword>
<dbReference type="Proteomes" id="UP000436047">
    <property type="component" value="Unassembled WGS sequence"/>
</dbReference>
<gene>
    <name evidence="2" type="ORF">FYJ45_24675</name>
</gene>
<feature type="transmembrane region" description="Helical" evidence="1">
    <location>
        <begin position="299"/>
        <end position="318"/>
    </location>
</feature>
<dbReference type="RefSeq" id="WP_154467667.1">
    <property type="nucleotide sequence ID" value="NZ_VUMI01000062.1"/>
</dbReference>
<organism evidence="2 3">
    <name type="scientific">Eisenbergiella porci</name>
    <dbReference type="NCBI Taxonomy" id="2652274"/>
    <lineage>
        <taxon>Bacteria</taxon>
        <taxon>Bacillati</taxon>
        <taxon>Bacillota</taxon>
        <taxon>Clostridia</taxon>
        <taxon>Lachnospirales</taxon>
        <taxon>Lachnospiraceae</taxon>
        <taxon>Eisenbergiella</taxon>
    </lineage>
</organism>
<evidence type="ECO:0000313" key="2">
    <source>
        <dbReference type="EMBL" id="MSS91312.1"/>
    </source>
</evidence>
<keyword evidence="1" id="KW-0812">Transmembrane</keyword>
<keyword evidence="1" id="KW-0472">Membrane</keyword>
<feature type="transmembrane region" description="Helical" evidence="1">
    <location>
        <begin position="359"/>
        <end position="379"/>
    </location>
</feature>
<protein>
    <submittedName>
        <fullName evidence="2">Uncharacterized protein</fullName>
    </submittedName>
</protein>
<dbReference type="AlphaFoldDB" id="A0A6N7W9U5"/>
<evidence type="ECO:0000256" key="1">
    <source>
        <dbReference type="SAM" id="Phobius"/>
    </source>
</evidence>
<feature type="transmembrane region" description="Helical" evidence="1">
    <location>
        <begin position="272"/>
        <end position="292"/>
    </location>
</feature>
<feature type="transmembrane region" description="Helical" evidence="1">
    <location>
        <begin position="208"/>
        <end position="234"/>
    </location>
</feature>
<reference evidence="2 3" key="1">
    <citation type="submission" date="2019-08" db="EMBL/GenBank/DDBJ databases">
        <title>In-depth cultivation of the pig gut microbiome towards novel bacterial diversity and tailored functional studies.</title>
        <authorList>
            <person name="Wylensek D."/>
            <person name="Hitch T.C.A."/>
            <person name="Clavel T."/>
        </authorList>
    </citation>
    <scope>NUCLEOTIDE SEQUENCE [LARGE SCALE GENOMIC DNA]</scope>
    <source>
        <strain evidence="2 3">WCA-389-WT-23B</strain>
    </source>
</reference>
<name>A0A6N7W9U5_9FIRM</name>
<keyword evidence="3" id="KW-1185">Reference proteome</keyword>